<evidence type="ECO:0000256" key="3">
    <source>
        <dbReference type="ARBA" id="ARBA00011529"/>
    </source>
</evidence>
<dbReference type="Gene3D" id="3.40.190.10">
    <property type="entry name" value="Periplasmic binding protein-like II"/>
    <property type="match status" value="2"/>
</dbReference>
<evidence type="ECO:0000256" key="6">
    <source>
        <dbReference type="PIRNR" id="PIRNR002756"/>
    </source>
</evidence>
<keyword evidence="5 6" id="KW-0592">Phosphate transport</keyword>
<feature type="signal peptide" evidence="7">
    <location>
        <begin position="1"/>
        <end position="20"/>
    </location>
</feature>
<comment type="function">
    <text evidence="1">Part of the ABC transporter complex PstSACB involved in phosphate import.</text>
</comment>
<comment type="caution">
    <text evidence="9">The sequence shown here is derived from an EMBL/GenBank/DDBJ whole genome shotgun (WGS) entry which is preliminary data.</text>
</comment>
<comment type="subunit">
    <text evidence="3">The complex is composed of two ATP-binding proteins (PstB), two transmembrane proteins (PstC and PstA) and a solute-binding protein (PstS).</text>
</comment>
<name>A0A7C3EEA7_9SPIR</name>
<dbReference type="PANTHER" id="PTHR42996:SF1">
    <property type="entry name" value="PHOSPHATE-BINDING PROTEIN PSTS"/>
    <property type="match status" value="1"/>
</dbReference>
<accession>A0A7C3EEA7</accession>
<dbReference type="InterPro" id="IPR005673">
    <property type="entry name" value="ABC_phos-bd_PstS"/>
</dbReference>
<comment type="similarity">
    <text evidence="2 6">Belongs to the PstS family.</text>
</comment>
<keyword evidence="7" id="KW-0732">Signal</keyword>
<evidence type="ECO:0000256" key="7">
    <source>
        <dbReference type="SAM" id="SignalP"/>
    </source>
</evidence>
<reference evidence="9" key="1">
    <citation type="journal article" date="2020" name="mSystems">
        <title>Genome- and Community-Level Interaction Insights into Carbon Utilization and Element Cycling Functions of Hydrothermarchaeota in Hydrothermal Sediment.</title>
        <authorList>
            <person name="Zhou Z."/>
            <person name="Liu Y."/>
            <person name="Xu W."/>
            <person name="Pan J."/>
            <person name="Luo Z.H."/>
            <person name="Li M."/>
        </authorList>
    </citation>
    <scope>NUCLEOTIDE SEQUENCE [LARGE SCALE GENOMIC DNA]</scope>
    <source>
        <strain evidence="9">SpSt-503</strain>
    </source>
</reference>
<evidence type="ECO:0000256" key="1">
    <source>
        <dbReference type="ARBA" id="ARBA00002841"/>
    </source>
</evidence>
<dbReference type="GO" id="GO:0042301">
    <property type="term" value="F:phosphate ion binding"/>
    <property type="evidence" value="ECO:0007669"/>
    <property type="project" value="InterPro"/>
</dbReference>
<feature type="domain" description="PBP" evidence="8">
    <location>
        <begin position="33"/>
        <end position="312"/>
    </location>
</feature>
<dbReference type="NCBIfam" id="TIGR00975">
    <property type="entry name" value="3a0107s03"/>
    <property type="match status" value="1"/>
</dbReference>
<gene>
    <name evidence="9" type="primary">pstS</name>
    <name evidence="9" type="ORF">ENS59_12625</name>
</gene>
<dbReference type="Pfam" id="PF12849">
    <property type="entry name" value="PBP_like_2"/>
    <property type="match status" value="1"/>
</dbReference>
<organism evidence="9">
    <name type="scientific">Gracilinema caldarium</name>
    <dbReference type="NCBI Taxonomy" id="215591"/>
    <lineage>
        <taxon>Bacteria</taxon>
        <taxon>Pseudomonadati</taxon>
        <taxon>Spirochaetota</taxon>
        <taxon>Spirochaetia</taxon>
        <taxon>Spirochaetales</taxon>
        <taxon>Breznakiellaceae</taxon>
        <taxon>Gracilinema</taxon>
    </lineage>
</organism>
<evidence type="ECO:0000256" key="2">
    <source>
        <dbReference type="ARBA" id="ARBA00008725"/>
    </source>
</evidence>
<evidence type="ECO:0000259" key="8">
    <source>
        <dbReference type="Pfam" id="PF12849"/>
    </source>
</evidence>
<dbReference type="InterPro" id="IPR024370">
    <property type="entry name" value="PBP_domain"/>
</dbReference>
<sequence>MKKLAFAAIAALCMSGVVFAQTVPGSGLVKGPEAGEAKNLTGAGATFPAVLYSKWFSEYNKLTGVQVNYQSIGSGGGIKSISDMTVDFGATDGPMTDEQLAAAKGGAIVHIPAAMGAVVPTYNIPELAKAKDSLKFTPETLAGIYLGEIIKWNDEKLVADNPSLKNVNKYIVVARRSDGSGTTNIWTSYLTAVSESWAKKVGAGNSVQWPVGLGGKGNEGVAGVVKQTPYSIGYVELAYANQNKLSVGQVKNKAGKFITPNMKTASLAAQGVALPEDMRVKLVNSDNPDAFPIVGFTWLLAYTTQTDSAKALALTRMLWWATHDGQQYCEALDYAPIPVDAIKKAEVLIKKITIDGKQALPASISK</sequence>
<dbReference type="PANTHER" id="PTHR42996">
    <property type="entry name" value="PHOSPHATE-BINDING PROTEIN PSTS"/>
    <property type="match status" value="1"/>
</dbReference>
<evidence type="ECO:0000256" key="5">
    <source>
        <dbReference type="ARBA" id="ARBA00022592"/>
    </source>
</evidence>
<protein>
    <recommendedName>
        <fullName evidence="6">Phosphate-binding protein</fullName>
    </recommendedName>
</protein>
<proteinExistence type="inferred from homology"/>
<evidence type="ECO:0000256" key="4">
    <source>
        <dbReference type="ARBA" id="ARBA00022448"/>
    </source>
</evidence>
<keyword evidence="4 6" id="KW-0813">Transport</keyword>
<dbReference type="CDD" id="cd13565">
    <property type="entry name" value="PBP2_PstS"/>
    <property type="match status" value="1"/>
</dbReference>
<dbReference type="EMBL" id="DSVL01000386">
    <property type="protein sequence ID" value="HFH30330.1"/>
    <property type="molecule type" value="Genomic_DNA"/>
</dbReference>
<dbReference type="InterPro" id="IPR050962">
    <property type="entry name" value="Phosphate-bind_PstS"/>
</dbReference>
<dbReference type="GO" id="GO:0035435">
    <property type="term" value="P:phosphate ion transmembrane transport"/>
    <property type="evidence" value="ECO:0007669"/>
    <property type="project" value="InterPro"/>
</dbReference>
<feature type="chain" id="PRO_5028084172" description="Phosphate-binding protein" evidence="7">
    <location>
        <begin position="21"/>
        <end position="366"/>
    </location>
</feature>
<dbReference type="PIRSF" id="PIRSF002756">
    <property type="entry name" value="PstS"/>
    <property type="match status" value="1"/>
</dbReference>
<dbReference type="AlphaFoldDB" id="A0A7C3EEA7"/>
<dbReference type="SUPFAM" id="SSF53850">
    <property type="entry name" value="Periplasmic binding protein-like II"/>
    <property type="match status" value="1"/>
</dbReference>
<dbReference type="GO" id="GO:0043190">
    <property type="term" value="C:ATP-binding cassette (ABC) transporter complex"/>
    <property type="evidence" value="ECO:0007669"/>
    <property type="project" value="InterPro"/>
</dbReference>
<evidence type="ECO:0000313" key="9">
    <source>
        <dbReference type="EMBL" id="HFH30330.1"/>
    </source>
</evidence>